<evidence type="ECO:0000256" key="5">
    <source>
        <dbReference type="SAM" id="Phobius"/>
    </source>
</evidence>
<dbReference type="Pfam" id="PF06803">
    <property type="entry name" value="DUF1232"/>
    <property type="match status" value="1"/>
</dbReference>
<evidence type="ECO:0000256" key="1">
    <source>
        <dbReference type="ARBA" id="ARBA00004127"/>
    </source>
</evidence>
<dbReference type="GO" id="GO:0012505">
    <property type="term" value="C:endomembrane system"/>
    <property type="evidence" value="ECO:0007669"/>
    <property type="project" value="UniProtKB-SubCell"/>
</dbReference>
<proteinExistence type="predicted"/>
<evidence type="ECO:0000256" key="3">
    <source>
        <dbReference type="ARBA" id="ARBA00022989"/>
    </source>
</evidence>
<dbReference type="InterPro" id="IPR010652">
    <property type="entry name" value="DUF1232"/>
</dbReference>
<organism evidence="7 8">
    <name type="scientific">Serratia rubidaea</name>
    <name type="common">Serratia marinorubra</name>
    <dbReference type="NCBI Taxonomy" id="61652"/>
    <lineage>
        <taxon>Bacteria</taxon>
        <taxon>Pseudomonadati</taxon>
        <taxon>Pseudomonadota</taxon>
        <taxon>Gammaproteobacteria</taxon>
        <taxon>Enterobacterales</taxon>
        <taxon>Yersiniaceae</taxon>
        <taxon>Serratia</taxon>
    </lineage>
</organism>
<comment type="subcellular location">
    <subcellularLocation>
        <location evidence="1">Endomembrane system</location>
        <topology evidence="1">Multi-pass membrane protein</topology>
    </subcellularLocation>
</comment>
<reference evidence="7 8" key="1">
    <citation type="submission" date="2019-05" db="EMBL/GenBank/DDBJ databases">
        <authorList>
            <consortium name="Pathogen Informatics"/>
        </authorList>
    </citation>
    <scope>NUCLEOTIDE SEQUENCE [LARGE SCALE GENOMIC DNA]</scope>
    <source>
        <strain evidence="7 8">NCTC12971</strain>
    </source>
</reference>
<evidence type="ECO:0000256" key="2">
    <source>
        <dbReference type="ARBA" id="ARBA00022692"/>
    </source>
</evidence>
<keyword evidence="3 5" id="KW-1133">Transmembrane helix</keyword>
<evidence type="ECO:0000313" key="8">
    <source>
        <dbReference type="Proteomes" id="UP000307968"/>
    </source>
</evidence>
<accession>A0A4U9HBM1</accession>
<evidence type="ECO:0000256" key="4">
    <source>
        <dbReference type="ARBA" id="ARBA00023136"/>
    </source>
</evidence>
<keyword evidence="2 5" id="KW-0812">Transmembrane</keyword>
<feature type="domain" description="DUF1232" evidence="6">
    <location>
        <begin position="41"/>
        <end position="77"/>
    </location>
</feature>
<gene>
    <name evidence="7" type="ORF">NCTC12971_01502</name>
</gene>
<evidence type="ECO:0000313" key="7">
    <source>
        <dbReference type="EMBL" id="VTP60995.1"/>
    </source>
</evidence>
<feature type="transmembrane region" description="Helical" evidence="5">
    <location>
        <begin position="39"/>
        <end position="59"/>
    </location>
</feature>
<dbReference type="Proteomes" id="UP000307968">
    <property type="component" value="Chromosome"/>
</dbReference>
<keyword evidence="4 5" id="KW-0472">Membrane</keyword>
<dbReference type="AlphaFoldDB" id="A0A4U9HBM1"/>
<evidence type="ECO:0000259" key="6">
    <source>
        <dbReference type="Pfam" id="PF06803"/>
    </source>
</evidence>
<dbReference type="EMBL" id="LR590463">
    <property type="protein sequence ID" value="VTP60995.1"/>
    <property type="molecule type" value="Genomic_DNA"/>
</dbReference>
<protein>
    <submittedName>
        <fullName evidence="7">Uncharacterized conserved protein</fullName>
    </submittedName>
</protein>
<sequence length="148" mass="16798">MISLKKRTPWFGWLRRWAKGIKRDIVALWLAARDRRTPWYAKLIALLVAGYAVSPIDLIPDFIPVLGYLDDVILVPLGIMLAVRLIPKPLMDELRQKAQQRIDNPARSLRHGDDYSAVDWRAGLAGPLSGPALVILSPQWPRWRRSGG</sequence>
<name>A0A4U9HBM1_SERRU</name>
<feature type="transmembrane region" description="Helical" evidence="5">
    <location>
        <begin position="65"/>
        <end position="86"/>
    </location>
</feature>